<name>A0A5S3V282_9GAMM</name>
<dbReference type="SUPFAM" id="SSF46955">
    <property type="entry name" value="Putative DNA-binding domain"/>
    <property type="match status" value="1"/>
</dbReference>
<dbReference type="GO" id="GO:0003677">
    <property type="term" value="F:DNA binding"/>
    <property type="evidence" value="ECO:0007669"/>
    <property type="project" value="UniProtKB-KW"/>
</dbReference>
<proteinExistence type="predicted"/>
<dbReference type="EMBL" id="PNBW01000186">
    <property type="protein sequence ID" value="TMO69130.1"/>
    <property type="molecule type" value="Genomic_DNA"/>
</dbReference>
<dbReference type="InterPro" id="IPR009061">
    <property type="entry name" value="DNA-bd_dom_put_sf"/>
</dbReference>
<dbReference type="OrthoDB" id="8455288at2"/>
<evidence type="ECO:0000313" key="5">
    <source>
        <dbReference type="Proteomes" id="UP000307217"/>
    </source>
</evidence>
<gene>
    <name evidence="2" type="ORF">CWC19_18315</name>
    <name evidence="3" type="ORF">CWC20_20975</name>
</gene>
<feature type="region of interest" description="Disordered" evidence="1">
    <location>
        <begin position="1"/>
        <end position="24"/>
    </location>
</feature>
<sequence length="69" mass="7987">MNNSSNHQSNTSPPPDKIIRSKEVQELTGLSRTTIWRLEREGKFPARVPLTASNVGWRLTDVQEWIRKK</sequence>
<dbReference type="Proteomes" id="UP000307164">
    <property type="component" value="Unassembled WGS sequence"/>
</dbReference>
<dbReference type="PANTHER" id="PTHR36154">
    <property type="entry name" value="DNA-BINDING TRANSCRIPTIONAL ACTIVATOR ALPA"/>
    <property type="match status" value="1"/>
</dbReference>
<organism evidence="2 5">
    <name type="scientific">Pseudoalteromonas aurantia</name>
    <dbReference type="NCBI Taxonomy" id="43654"/>
    <lineage>
        <taxon>Bacteria</taxon>
        <taxon>Pseudomonadati</taxon>
        <taxon>Pseudomonadota</taxon>
        <taxon>Gammaproteobacteria</taxon>
        <taxon>Alteromonadales</taxon>
        <taxon>Pseudoalteromonadaceae</taxon>
        <taxon>Pseudoalteromonas</taxon>
    </lineage>
</organism>
<reference evidence="5" key="2">
    <citation type="submission" date="2019-06" db="EMBL/GenBank/DDBJ databases">
        <title>Co-occurence of chitin degradation, pigmentation and bioactivity in marine Pseudoalteromonas.</title>
        <authorList>
            <person name="Sonnenschein E.C."/>
            <person name="Bech P.K."/>
        </authorList>
    </citation>
    <scope>NUCLEOTIDE SEQUENCE [LARGE SCALE GENOMIC DNA]</scope>
    <source>
        <strain evidence="5">S3790</strain>
    </source>
</reference>
<accession>A0A5S3V282</accession>
<dbReference type="AlphaFoldDB" id="A0A5S3V282"/>
<dbReference type="Pfam" id="PF05930">
    <property type="entry name" value="Phage_AlpA"/>
    <property type="match status" value="1"/>
</dbReference>
<dbReference type="EMBL" id="PNBX01000105">
    <property type="protein sequence ID" value="TMO64568.1"/>
    <property type="molecule type" value="Genomic_DNA"/>
</dbReference>
<feature type="compositionally biased region" description="Polar residues" evidence="1">
    <location>
        <begin position="1"/>
        <end position="11"/>
    </location>
</feature>
<keyword evidence="2" id="KW-0238">DNA-binding</keyword>
<evidence type="ECO:0000313" key="2">
    <source>
        <dbReference type="EMBL" id="TMO64568.1"/>
    </source>
</evidence>
<dbReference type="InterPro" id="IPR052931">
    <property type="entry name" value="Prophage_regulatory_activator"/>
</dbReference>
<protein>
    <submittedName>
        <fullName evidence="2">DNA-binding protein</fullName>
    </submittedName>
</protein>
<evidence type="ECO:0000256" key="1">
    <source>
        <dbReference type="SAM" id="MobiDB-lite"/>
    </source>
</evidence>
<evidence type="ECO:0000313" key="4">
    <source>
        <dbReference type="Proteomes" id="UP000307164"/>
    </source>
</evidence>
<keyword evidence="4" id="KW-1185">Reference proteome</keyword>
<dbReference type="PANTHER" id="PTHR36154:SF1">
    <property type="entry name" value="DNA-BINDING TRANSCRIPTIONAL ACTIVATOR ALPA"/>
    <property type="match status" value="1"/>
</dbReference>
<reference evidence="4 5" key="1">
    <citation type="submission" date="2018-01" db="EMBL/GenBank/DDBJ databases">
        <authorList>
            <person name="Paulsen S."/>
            <person name="Gram L.K."/>
        </authorList>
    </citation>
    <scope>NUCLEOTIDE SEQUENCE [LARGE SCALE GENOMIC DNA]</scope>
    <source>
        <strain evidence="2 5">S3790</strain>
        <strain evidence="3 4">S3895</strain>
    </source>
</reference>
<reference evidence="2" key="3">
    <citation type="submission" date="2019-09" db="EMBL/GenBank/DDBJ databases">
        <title>Co-occurence of chitin degradation, pigmentation and bioactivity in marine Pseudoalteromonas.</title>
        <authorList>
            <person name="Sonnenschein E.C."/>
            <person name="Bech P.K."/>
        </authorList>
    </citation>
    <scope>NUCLEOTIDE SEQUENCE</scope>
    <source>
        <strain evidence="2">S3790</strain>
        <strain evidence="3 4">S3895</strain>
    </source>
</reference>
<dbReference type="Proteomes" id="UP000307217">
    <property type="component" value="Unassembled WGS sequence"/>
</dbReference>
<dbReference type="Gene3D" id="1.10.238.160">
    <property type="match status" value="1"/>
</dbReference>
<comment type="caution">
    <text evidence="2">The sequence shown here is derived from an EMBL/GenBank/DDBJ whole genome shotgun (WGS) entry which is preliminary data.</text>
</comment>
<dbReference type="InterPro" id="IPR010260">
    <property type="entry name" value="AlpA"/>
</dbReference>
<evidence type="ECO:0000313" key="3">
    <source>
        <dbReference type="EMBL" id="TMO69130.1"/>
    </source>
</evidence>